<protein>
    <submittedName>
        <fullName evidence="3">Helix-turn-helix domain-containing protein</fullName>
    </submittedName>
</protein>
<dbReference type="PANTHER" id="PTHR46558:SF4">
    <property type="entry name" value="DNA-BIDING PHAGE PROTEIN"/>
    <property type="match status" value="1"/>
</dbReference>
<dbReference type="AlphaFoldDB" id="A0A6L5GSX4"/>
<dbReference type="Gene3D" id="1.10.260.40">
    <property type="entry name" value="lambda repressor-like DNA-binding domains"/>
    <property type="match status" value="1"/>
</dbReference>
<dbReference type="InterPro" id="IPR010982">
    <property type="entry name" value="Lambda_DNA-bd_dom_sf"/>
</dbReference>
<dbReference type="PROSITE" id="PS50943">
    <property type="entry name" value="HTH_CROC1"/>
    <property type="match status" value="1"/>
</dbReference>
<dbReference type="Pfam" id="PF04014">
    <property type="entry name" value="MazE_antitoxin"/>
    <property type="match status" value="1"/>
</dbReference>
<dbReference type="CDD" id="cd00093">
    <property type="entry name" value="HTH_XRE"/>
    <property type="match status" value="1"/>
</dbReference>
<dbReference type="PANTHER" id="PTHR46558">
    <property type="entry name" value="TRACRIPTIONAL REGULATORY PROTEIN-RELATED-RELATED"/>
    <property type="match status" value="1"/>
</dbReference>
<reference evidence="3" key="1">
    <citation type="journal article" date="2020" name="Appl. Environ. Microbiol.">
        <title>Medium-Chain Fatty Acid Synthesis by 'Candidatus Weimeria bifida' gen. nov., sp. nov., and 'Candidatus Pseudoramibacter fermentans' sp. nov.</title>
        <authorList>
            <person name="Scarborough M.J."/>
            <person name="Myers K.S."/>
            <person name="Donohue T.J."/>
            <person name="Noguera D.R."/>
        </authorList>
    </citation>
    <scope>NUCLEOTIDE SEQUENCE</scope>
    <source>
        <strain evidence="3">EUB1.1</strain>
    </source>
</reference>
<evidence type="ECO:0000313" key="3">
    <source>
        <dbReference type="EMBL" id="MQM73202.1"/>
    </source>
</evidence>
<dbReference type="SMART" id="SM00530">
    <property type="entry name" value="HTH_XRE"/>
    <property type="match status" value="1"/>
</dbReference>
<dbReference type="SUPFAM" id="SSF89447">
    <property type="entry name" value="AbrB/MazE/MraZ-like"/>
    <property type="match status" value="1"/>
</dbReference>
<dbReference type="InterPro" id="IPR001387">
    <property type="entry name" value="Cro/C1-type_HTH"/>
</dbReference>
<name>A0A6L5GSX4_9FIRM</name>
<dbReference type="EMBL" id="VOGB01000005">
    <property type="protein sequence ID" value="MQM73202.1"/>
    <property type="molecule type" value="Genomic_DNA"/>
</dbReference>
<dbReference type="SUPFAM" id="SSF47413">
    <property type="entry name" value="lambda repressor-like DNA-binding domains"/>
    <property type="match status" value="1"/>
</dbReference>
<keyword evidence="1" id="KW-0238">DNA-binding</keyword>
<dbReference type="NCBIfam" id="TIGR01439">
    <property type="entry name" value="lp_hng_hel_AbrB"/>
    <property type="match status" value="1"/>
</dbReference>
<dbReference type="InterPro" id="IPR037914">
    <property type="entry name" value="SpoVT-AbrB_sf"/>
</dbReference>
<comment type="caution">
    <text evidence="3">The sequence shown here is derived from an EMBL/GenBank/DDBJ whole genome shotgun (WGS) entry which is preliminary data.</text>
</comment>
<sequence>MLKDNLVLLRKMHGYSQEALSEKIGISRQAYAKWESGITMPDIEKCRLLADIYGVSIDSLVCNEEPEGLGVSIPPAPKGKNIWGSVTISDRGQIVIPKAAREKFGLTGGQRLIIVSDEIGIALIPAEAFEEGIKHFLESAKKPV</sequence>
<accession>A0A6L5GSX4</accession>
<keyword evidence="4" id="KW-1185">Reference proteome</keyword>
<dbReference type="Pfam" id="PF01381">
    <property type="entry name" value="HTH_3"/>
    <property type="match status" value="1"/>
</dbReference>
<evidence type="ECO:0000313" key="4">
    <source>
        <dbReference type="Proteomes" id="UP000473648"/>
    </source>
</evidence>
<dbReference type="SMART" id="SM00966">
    <property type="entry name" value="SpoVT_AbrB"/>
    <property type="match status" value="1"/>
</dbReference>
<feature type="domain" description="HTH cro/C1-type" evidence="2">
    <location>
        <begin position="6"/>
        <end position="60"/>
    </location>
</feature>
<gene>
    <name evidence="3" type="ORF">FRC53_07325</name>
</gene>
<evidence type="ECO:0000256" key="1">
    <source>
        <dbReference type="ARBA" id="ARBA00023125"/>
    </source>
</evidence>
<dbReference type="GO" id="GO:0003677">
    <property type="term" value="F:DNA binding"/>
    <property type="evidence" value="ECO:0007669"/>
    <property type="project" value="UniProtKB-KW"/>
</dbReference>
<proteinExistence type="predicted"/>
<dbReference type="InterPro" id="IPR007159">
    <property type="entry name" value="SpoVT-AbrB_dom"/>
</dbReference>
<organism evidence="3 4">
    <name type="scientific">Candidatus Pseudoramibacter fermentans</name>
    <dbReference type="NCBI Taxonomy" id="2594427"/>
    <lineage>
        <taxon>Bacteria</taxon>
        <taxon>Bacillati</taxon>
        <taxon>Bacillota</taxon>
        <taxon>Clostridia</taxon>
        <taxon>Eubacteriales</taxon>
        <taxon>Eubacteriaceae</taxon>
        <taxon>Pseudoramibacter</taxon>
    </lineage>
</organism>
<dbReference type="Gene3D" id="2.10.260.10">
    <property type="match status" value="1"/>
</dbReference>
<dbReference type="Proteomes" id="UP000473648">
    <property type="component" value="Unassembled WGS sequence"/>
</dbReference>
<evidence type="ECO:0000259" key="2">
    <source>
        <dbReference type="PROSITE" id="PS50943"/>
    </source>
</evidence>